<reference evidence="2" key="1">
    <citation type="submission" date="2014-09" db="EMBL/GenBank/DDBJ databases">
        <authorList>
            <person name="Magalhaes I.L.F."/>
            <person name="Oliveira U."/>
            <person name="Santos F.R."/>
            <person name="Vidigal T.H.D.A."/>
            <person name="Brescovit A.D."/>
            <person name="Santos A.J."/>
        </authorList>
    </citation>
    <scope>NUCLEOTIDE SEQUENCE</scope>
    <source>
        <tissue evidence="2">Shoot tissue taken approximately 20 cm above the soil surface</tissue>
    </source>
</reference>
<feature type="transmembrane region" description="Helical" evidence="1">
    <location>
        <begin position="7"/>
        <end position="27"/>
    </location>
</feature>
<name>A0A0A9CJH4_ARUDO</name>
<keyword evidence="1" id="KW-0472">Membrane</keyword>
<proteinExistence type="predicted"/>
<dbReference type="AlphaFoldDB" id="A0A0A9CJH4"/>
<keyword evidence="1" id="KW-1133">Transmembrane helix</keyword>
<organism evidence="2">
    <name type="scientific">Arundo donax</name>
    <name type="common">Giant reed</name>
    <name type="synonym">Donax arundinaceus</name>
    <dbReference type="NCBI Taxonomy" id="35708"/>
    <lineage>
        <taxon>Eukaryota</taxon>
        <taxon>Viridiplantae</taxon>
        <taxon>Streptophyta</taxon>
        <taxon>Embryophyta</taxon>
        <taxon>Tracheophyta</taxon>
        <taxon>Spermatophyta</taxon>
        <taxon>Magnoliopsida</taxon>
        <taxon>Liliopsida</taxon>
        <taxon>Poales</taxon>
        <taxon>Poaceae</taxon>
        <taxon>PACMAD clade</taxon>
        <taxon>Arundinoideae</taxon>
        <taxon>Arundineae</taxon>
        <taxon>Arundo</taxon>
    </lineage>
</organism>
<evidence type="ECO:0000256" key="1">
    <source>
        <dbReference type="SAM" id="Phobius"/>
    </source>
</evidence>
<reference evidence="2" key="2">
    <citation type="journal article" date="2015" name="Data Brief">
        <title>Shoot transcriptome of the giant reed, Arundo donax.</title>
        <authorList>
            <person name="Barrero R.A."/>
            <person name="Guerrero F.D."/>
            <person name="Moolhuijzen P."/>
            <person name="Goolsby J.A."/>
            <person name="Tidwell J."/>
            <person name="Bellgard S.E."/>
            <person name="Bellgard M.I."/>
        </authorList>
    </citation>
    <scope>NUCLEOTIDE SEQUENCE</scope>
    <source>
        <tissue evidence="2">Shoot tissue taken approximately 20 cm above the soil surface</tissue>
    </source>
</reference>
<keyword evidence="1" id="KW-0812">Transmembrane</keyword>
<dbReference type="EMBL" id="GBRH01226243">
    <property type="protein sequence ID" value="JAD71652.1"/>
    <property type="molecule type" value="Transcribed_RNA"/>
</dbReference>
<accession>A0A0A9CJH4</accession>
<sequence length="28" mass="3240">MLTKSHLNLLDVDSFFIYAIVPILVLYT</sequence>
<protein>
    <submittedName>
        <fullName evidence="2">Uncharacterized protein</fullName>
    </submittedName>
</protein>
<evidence type="ECO:0000313" key="2">
    <source>
        <dbReference type="EMBL" id="JAD71652.1"/>
    </source>
</evidence>